<comment type="caution">
    <text evidence="2">The sequence shown here is derived from an EMBL/GenBank/DDBJ whole genome shotgun (WGS) entry which is preliminary data.</text>
</comment>
<feature type="non-terminal residue" evidence="2">
    <location>
        <position position="217"/>
    </location>
</feature>
<evidence type="ECO:0000259" key="1">
    <source>
        <dbReference type="Pfam" id="PF13592"/>
    </source>
</evidence>
<dbReference type="Pfam" id="PF13592">
    <property type="entry name" value="HTH_33"/>
    <property type="match status" value="1"/>
</dbReference>
<name>T1D4Y6_9ZZZZ</name>
<dbReference type="EMBL" id="AUZY01001029">
    <property type="protein sequence ID" value="EQD76559.1"/>
    <property type="molecule type" value="Genomic_DNA"/>
</dbReference>
<feature type="non-terminal residue" evidence="2">
    <location>
        <position position="1"/>
    </location>
</feature>
<protein>
    <submittedName>
        <fullName evidence="2">ISXoo2 transposase</fullName>
    </submittedName>
</protein>
<organism evidence="2">
    <name type="scientific">mine drainage metagenome</name>
    <dbReference type="NCBI Taxonomy" id="410659"/>
    <lineage>
        <taxon>unclassified sequences</taxon>
        <taxon>metagenomes</taxon>
        <taxon>ecological metagenomes</taxon>
    </lineage>
</organism>
<dbReference type="InterPro" id="IPR036388">
    <property type="entry name" value="WH-like_DNA-bd_sf"/>
</dbReference>
<reference evidence="2" key="2">
    <citation type="journal article" date="2014" name="ISME J.">
        <title>Microbial stratification in low pH oxic and suboxic macroscopic growths along an acid mine drainage.</title>
        <authorList>
            <person name="Mendez-Garcia C."/>
            <person name="Mesa V."/>
            <person name="Sprenger R.R."/>
            <person name="Richter M."/>
            <person name="Diez M.S."/>
            <person name="Solano J."/>
            <person name="Bargiela R."/>
            <person name="Golyshina O.V."/>
            <person name="Manteca A."/>
            <person name="Ramos J.L."/>
            <person name="Gallego J.R."/>
            <person name="Llorente I."/>
            <person name="Martins Dos Santos V.A."/>
            <person name="Jensen O.N."/>
            <person name="Pelaez A.I."/>
            <person name="Sanchez J."/>
            <person name="Ferrer M."/>
        </authorList>
    </citation>
    <scope>NUCLEOTIDE SEQUENCE</scope>
</reference>
<sequence>LKDFISKDLIKYNEGMKCKKTVDARSYSHEMLECMRIDAVKRVQAGESPEDVAVGLGINRRTIYRWLSAFHYGGDEALAAKPIPGAPPKLDAKQMQKLARIVRTKNPLQLNFDFALWTLAIIRELIRREFDVSLSEVSVGRLMKRLGFTAQRPLYRAWQQDVTLVEHWREQEFPALAARAKREGAMIFFADESGTSFRLPLGHDLGAPGPDAELSNR</sequence>
<evidence type="ECO:0000313" key="2">
    <source>
        <dbReference type="EMBL" id="EQD76559.1"/>
    </source>
</evidence>
<reference evidence="2" key="1">
    <citation type="submission" date="2013-08" db="EMBL/GenBank/DDBJ databases">
        <authorList>
            <person name="Mendez C."/>
            <person name="Richter M."/>
            <person name="Ferrer M."/>
            <person name="Sanchez J."/>
        </authorList>
    </citation>
    <scope>NUCLEOTIDE SEQUENCE</scope>
</reference>
<dbReference type="SUPFAM" id="SSF46689">
    <property type="entry name" value="Homeodomain-like"/>
    <property type="match status" value="1"/>
</dbReference>
<accession>T1D4Y6</accession>
<dbReference type="Gene3D" id="1.10.10.10">
    <property type="entry name" value="Winged helix-like DNA-binding domain superfamily/Winged helix DNA-binding domain"/>
    <property type="match status" value="1"/>
</dbReference>
<dbReference type="InterPro" id="IPR025959">
    <property type="entry name" value="Winged_HTH_dom"/>
</dbReference>
<proteinExistence type="predicted"/>
<dbReference type="InterPro" id="IPR009057">
    <property type="entry name" value="Homeodomain-like_sf"/>
</dbReference>
<dbReference type="Pfam" id="PF13384">
    <property type="entry name" value="HTH_23"/>
    <property type="match status" value="1"/>
</dbReference>
<dbReference type="AlphaFoldDB" id="T1D4Y6"/>
<dbReference type="InterPro" id="IPR047655">
    <property type="entry name" value="Transpos_IS630-like"/>
</dbReference>
<feature type="domain" description="Winged helix-turn helix" evidence="1">
    <location>
        <begin position="113"/>
        <end position="171"/>
    </location>
</feature>
<gene>
    <name evidence="2" type="ORF">B1B_01604</name>
</gene>
<dbReference type="NCBIfam" id="NF033545">
    <property type="entry name" value="transpos_IS630"/>
    <property type="match status" value="1"/>
</dbReference>